<comment type="subcellular location">
    <subcellularLocation>
        <location evidence="1">Nucleus</location>
        <location evidence="1">Nucleolus</location>
    </subcellularLocation>
</comment>
<evidence type="ECO:0000256" key="3">
    <source>
        <dbReference type="ARBA" id="ARBA00022517"/>
    </source>
</evidence>
<evidence type="ECO:0000256" key="4">
    <source>
        <dbReference type="ARBA" id="ARBA00022552"/>
    </source>
</evidence>
<feature type="domain" description="BP28 C-terminal" evidence="9">
    <location>
        <begin position="2134"/>
        <end position="2201"/>
    </location>
</feature>
<dbReference type="InterPro" id="IPR011989">
    <property type="entry name" value="ARM-like"/>
</dbReference>
<evidence type="ECO:0000259" key="9">
    <source>
        <dbReference type="Pfam" id="PF08146"/>
    </source>
</evidence>
<feature type="compositionally biased region" description="Acidic residues" evidence="8">
    <location>
        <begin position="1990"/>
        <end position="1999"/>
    </location>
</feature>
<feature type="compositionally biased region" description="Low complexity" evidence="8">
    <location>
        <begin position="1351"/>
        <end position="1368"/>
    </location>
</feature>
<accession>A0AAD3DTT1</accession>
<feature type="compositionally biased region" description="Low complexity" evidence="8">
    <location>
        <begin position="487"/>
        <end position="496"/>
    </location>
</feature>
<evidence type="ECO:0008006" key="13">
    <source>
        <dbReference type="Google" id="ProtNLM"/>
    </source>
</evidence>
<organism evidence="11 12">
    <name type="scientific">Astrephomene gubernaculifera</name>
    <dbReference type="NCBI Taxonomy" id="47775"/>
    <lineage>
        <taxon>Eukaryota</taxon>
        <taxon>Viridiplantae</taxon>
        <taxon>Chlorophyta</taxon>
        <taxon>core chlorophytes</taxon>
        <taxon>Chlorophyceae</taxon>
        <taxon>CS clade</taxon>
        <taxon>Chlamydomonadales</taxon>
        <taxon>Astrephomenaceae</taxon>
        <taxon>Astrephomene</taxon>
    </lineage>
</organism>
<dbReference type="Proteomes" id="UP001054857">
    <property type="component" value="Unassembled WGS sequence"/>
</dbReference>
<keyword evidence="5" id="KW-0539">Nucleus</keyword>
<sequence length="2218" mass="227660">MASALASQLQALAQQRQPALPSALKKGKPSLLFDFQKAADVDLQTIHGIACQGLEDLVRLEPRFRIYRETLFSRASLEINPELQTNEFLAQQDESITAFCFLLTNHFLAPAAFKALEYLIRRYKANVRNVDALMTAALPYHATNEFVRLVQVLALGAPGSLWGWLSKMQTSGAALPRHLLTQRCANDRQLLLFICKAAGYFGGAASSSRPSSRTFLSFYAVLLCEVLAAMPSVGEEILAALLPHLLEGLGRGAAQDYRAATLMVIAELCSRATLGRDFVKVLLNTMLKHTEPVPEHIRTAILVMAHVAVTQPHIRMLSDKTLKYLSALPNSVSELASLAQRGNIRLGPLLLLLVRSLAGVLASGGSAVRRCEADMLALAHAGVLRGDPARALAAALLEAGSSAKVEEEARASCQKVLRLLDQRYPETTDAAVNAFLEPLREQRRKAVAAAAAAASGSAADDKTKRKRRKTADGAASGSDDEDDGADATESAEQAAAGLSPEDRARFEYVCSTFSSGGYSAPCGGTMLTLAAALVAPQAAVRRMALQQLDADLVSAQLGSSSAAPAAETATEARSALTAAALTRLRDDDLGVVVAALGLACLRQLPPTALLDALQPLCYRLGEYLYGNAKLPQLKAARKAARKVVSLLRHVGSESEELRVSVAVQLAAFLLPSPRDPRVALEAARAVSSLGLPLFAGLAGAVPQLEAQLKSADKGKKAAAAGAVTLDRGILSALASTIADVPSAGAEEVTRLVQASNAAAGVTQEAAAVAASRRVHHLAVLASHAAVYAAVASAHAASGSPKLDKSVVLLRSIVQLSELLLSYARSTPDVADWLTSFSELSSPVDGLPSASHATAMLADAAGSHAAVVLGVLHASLARLPEASAVGSLHDSLARLPLTTDAQAIPASATRLLGLLAALGYPLQRLHDLPVLVTTRAIQASNRAAFLAGIYAAPSSSSTPPALQCLALHVQARLASAASAPRVGGAASPTRHASPPRFPSIDVGGWLVTLLVALSSANASVRSAACDCLAAVEALLESGKAAAGSHLSARAAGLLCSGLRAHRKLICSDAEALVVLLRGALHAAASGAAAGVVASPGPAGLASPSKSSKKKSGSGDAAAARLELSPTTGAEVTAYLTSTLQTLGVDEVGVNTAATALACLAASSDDAAPDVSQDLLSAASSYLSRCASELRNHPAAATGLHALVVRQLVRLFTPAAVATAVNGAGSEDHLGSLAAAAELLPQPSSSSSAASVAALAAVRLAAVGAISRDLFAALPSSGPSAALLFSVLLARSEGDPDESVRAAARASLEVIPLSAELIAPLVNPPVAAAGATQQLEPAATGRAKKKSKKGENAPAADAAPAAAPAASAPAPDTASLRDAVAALELLQWRTGISKPYLLVTACQALLQRLQPIVGSIASTLRAEDEVDADVDAVAVVDTEGDGSGAKSSLAGYAATLALQALTALAGDADVDMAADGGQQQSFDLELAVKTAREAPDAAVRNAALGLLASLAARMPEAALSHVLQVLAVVHQSAALQDDEHSRAVGATALAAVVPAWVAAGQRSAALWEQVVVALPSLPAHRRLDLLLALMRALPKVEEGLSEGLLVLLQNACEPKPQVTSPAAEPSSAGKASKSKSKKAAASPSDAVPTAAASAPAGPPPSEWLPDLASQLALQADLSTRLACCARLLELSLSASSRQPHTALPRIAVAFVTGQLKLKVALSAASVSLRRPESDPALEAACRGLMEAALAHMQLLQPDSTSDADAAAATPSSRLRLAVLAASRGLYGLFAALQGVMAADVYLQALLTLAEHPADKVKRRAIKLFTDKVRGVRSEIQDQIELPQRVRDAKLRQASEAATRACAMLPPLLSATTGTGAEEAAAASPLTRQLSLVALAAIASEFGAEQHTTLLAAVPAVLAATKDSHASIRASSLAAVAAFVRALGSRLVPVLPVTVAAAVAAADSAWTRLSRAGTAAAAEAAADAAEPANDVRDSDDDDDEDAAAAGKGSRRQGAPPSDQDDAALELSSALACLNALVETLGGFLSPHLPSVLAILLNPRVLACRVAGCDQFAASIRARLPTAVPARLLLPALYDRLQPCIDLAADAASPETAAAPAVALLLMVASCASALEAKLAAQYCDQMFVFLLRALDVRQRRPQALASHGETAIDAVEGAAIRALVALVMKLSEARFKPMFLRMIEWASTVSVPEGFGAGAEPSYFG</sequence>
<dbReference type="Pfam" id="PF12397">
    <property type="entry name" value="U3snoRNP10"/>
    <property type="match status" value="1"/>
</dbReference>
<keyword evidence="3" id="KW-0690">Ribosome biogenesis</keyword>
<feature type="region of interest" description="Disordered" evidence="8">
    <location>
        <begin position="458"/>
        <end position="499"/>
    </location>
</feature>
<feature type="compositionally biased region" description="Low complexity" evidence="8">
    <location>
        <begin position="1618"/>
        <end position="1629"/>
    </location>
</feature>
<protein>
    <recommendedName>
        <fullName evidence="13">BP28 C-terminal domain-containing protein</fullName>
    </recommendedName>
</protein>
<name>A0AAD3DTT1_9CHLO</name>
<evidence type="ECO:0000313" key="11">
    <source>
        <dbReference type="EMBL" id="GFR47970.1"/>
    </source>
</evidence>
<feature type="region of interest" description="Disordered" evidence="8">
    <location>
        <begin position="1614"/>
        <end position="1661"/>
    </location>
</feature>
<dbReference type="InterPro" id="IPR021133">
    <property type="entry name" value="HEAT_type_2"/>
</dbReference>
<comment type="similarity">
    <text evidence="2">Belongs to the HEATR1/UTP10 family.</text>
</comment>
<evidence type="ECO:0000256" key="2">
    <source>
        <dbReference type="ARBA" id="ARBA00010559"/>
    </source>
</evidence>
<evidence type="ECO:0000256" key="5">
    <source>
        <dbReference type="ARBA" id="ARBA00023242"/>
    </source>
</evidence>
<feature type="region of interest" description="Disordered" evidence="8">
    <location>
        <begin position="1332"/>
        <end position="1368"/>
    </location>
</feature>
<evidence type="ECO:0000313" key="12">
    <source>
        <dbReference type="Proteomes" id="UP001054857"/>
    </source>
</evidence>
<keyword evidence="12" id="KW-1185">Reference proteome</keyword>
<reference evidence="11 12" key="1">
    <citation type="journal article" date="2021" name="Sci. Rep.">
        <title>Genome sequencing of the multicellular alga Astrephomene provides insights into convergent evolution of germ-soma differentiation.</title>
        <authorList>
            <person name="Yamashita S."/>
            <person name="Yamamoto K."/>
            <person name="Matsuzaki R."/>
            <person name="Suzuki S."/>
            <person name="Yamaguchi H."/>
            <person name="Hirooka S."/>
            <person name="Minakuchi Y."/>
            <person name="Miyagishima S."/>
            <person name="Kawachi M."/>
            <person name="Toyoda A."/>
            <person name="Nozaki H."/>
        </authorList>
    </citation>
    <scope>NUCLEOTIDE SEQUENCE [LARGE SCALE GENOMIC DNA]</scope>
    <source>
        <strain evidence="11 12">NIES-4017</strain>
    </source>
</reference>
<evidence type="ECO:0000256" key="1">
    <source>
        <dbReference type="ARBA" id="ARBA00004604"/>
    </source>
</evidence>
<keyword evidence="6" id="KW-0687">Ribonucleoprotein</keyword>
<dbReference type="PROSITE" id="PS50077">
    <property type="entry name" value="HEAT_REPEAT"/>
    <property type="match status" value="1"/>
</dbReference>
<evidence type="ECO:0000259" key="10">
    <source>
        <dbReference type="Pfam" id="PF12397"/>
    </source>
</evidence>
<feature type="region of interest" description="Disordered" evidence="8">
    <location>
        <begin position="1977"/>
        <end position="2017"/>
    </location>
</feature>
<dbReference type="InterPro" id="IPR040191">
    <property type="entry name" value="UTP10"/>
</dbReference>
<dbReference type="GO" id="GO:0034455">
    <property type="term" value="C:t-UTP complex"/>
    <property type="evidence" value="ECO:0007669"/>
    <property type="project" value="TreeGrafter"/>
</dbReference>
<gene>
    <name evidence="11" type="ORF">Agub_g9794</name>
</gene>
<dbReference type="EMBL" id="BMAR01000021">
    <property type="protein sequence ID" value="GFR47970.1"/>
    <property type="molecule type" value="Genomic_DNA"/>
</dbReference>
<evidence type="ECO:0000256" key="8">
    <source>
        <dbReference type="SAM" id="MobiDB-lite"/>
    </source>
</evidence>
<dbReference type="GO" id="GO:0030515">
    <property type="term" value="F:snoRNA binding"/>
    <property type="evidence" value="ECO:0007669"/>
    <property type="project" value="TreeGrafter"/>
</dbReference>
<feature type="domain" description="U3 small nucleolar RNA-associated protein 10 N-terminal" evidence="10">
    <location>
        <begin position="237"/>
        <end position="357"/>
    </location>
</feature>
<comment type="caution">
    <text evidence="11">The sequence shown here is derived from an EMBL/GenBank/DDBJ whole genome shotgun (WGS) entry which is preliminary data.</text>
</comment>
<evidence type="ECO:0000256" key="7">
    <source>
        <dbReference type="PROSITE-ProRule" id="PRU00103"/>
    </source>
</evidence>
<dbReference type="InterPro" id="IPR016024">
    <property type="entry name" value="ARM-type_fold"/>
</dbReference>
<feature type="non-terminal residue" evidence="11">
    <location>
        <position position="1"/>
    </location>
</feature>
<dbReference type="GO" id="GO:0000462">
    <property type="term" value="P:maturation of SSU-rRNA from tricistronic rRNA transcript (SSU-rRNA, 5.8S rRNA, LSU-rRNA)"/>
    <property type="evidence" value="ECO:0007669"/>
    <property type="project" value="TreeGrafter"/>
</dbReference>
<dbReference type="PANTHER" id="PTHR13457:SF1">
    <property type="entry name" value="HEAT REPEAT-CONTAINING PROTEIN 1"/>
    <property type="match status" value="1"/>
</dbReference>
<feature type="compositionally biased region" description="Low complexity" evidence="8">
    <location>
        <begin position="1637"/>
        <end position="1653"/>
    </location>
</feature>
<proteinExistence type="inferred from homology"/>
<keyword evidence="4" id="KW-0698">rRNA processing</keyword>
<dbReference type="InterPro" id="IPR022125">
    <property type="entry name" value="U3snoRNP10_N"/>
</dbReference>
<dbReference type="SUPFAM" id="SSF48371">
    <property type="entry name" value="ARM repeat"/>
    <property type="match status" value="2"/>
</dbReference>
<dbReference type="GO" id="GO:0032040">
    <property type="term" value="C:small-subunit processome"/>
    <property type="evidence" value="ECO:0007669"/>
    <property type="project" value="TreeGrafter"/>
</dbReference>
<dbReference type="PANTHER" id="PTHR13457">
    <property type="entry name" value="BAP28"/>
    <property type="match status" value="1"/>
</dbReference>
<evidence type="ECO:0000256" key="6">
    <source>
        <dbReference type="ARBA" id="ARBA00023274"/>
    </source>
</evidence>
<feature type="region of interest" description="Disordered" evidence="8">
    <location>
        <begin position="1096"/>
        <end position="1118"/>
    </location>
</feature>
<feature type="repeat" description="HEAT" evidence="7">
    <location>
        <begin position="1910"/>
        <end position="1945"/>
    </location>
</feature>
<dbReference type="Pfam" id="PF08146">
    <property type="entry name" value="BP28CT"/>
    <property type="match status" value="1"/>
</dbReference>
<dbReference type="InterPro" id="IPR012954">
    <property type="entry name" value="BP28_C_dom"/>
</dbReference>
<dbReference type="Gene3D" id="1.25.10.10">
    <property type="entry name" value="Leucine-rich Repeat Variant"/>
    <property type="match status" value="1"/>
</dbReference>
<dbReference type="GO" id="GO:0045943">
    <property type="term" value="P:positive regulation of transcription by RNA polymerase I"/>
    <property type="evidence" value="ECO:0007669"/>
    <property type="project" value="TreeGrafter"/>
</dbReference>
<dbReference type="GO" id="GO:0030686">
    <property type="term" value="C:90S preribosome"/>
    <property type="evidence" value="ECO:0007669"/>
    <property type="project" value="TreeGrafter"/>
</dbReference>